<organism evidence="2 3">
    <name type="scientific">Anopheles farauti</name>
    <dbReference type="NCBI Taxonomy" id="69004"/>
    <lineage>
        <taxon>Eukaryota</taxon>
        <taxon>Metazoa</taxon>
        <taxon>Ecdysozoa</taxon>
        <taxon>Arthropoda</taxon>
        <taxon>Hexapoda</taxon>
        <taxon>Insecta</taxon>
        <taxon>Pterygota</taxon>
        <taxon>Neoptera</taxon>
        <taxon>Endopterygota</taxon>
        <taxon>Diptera</taxon>
        <taxon>Nematocera</taxon>
        <taxon>Culicoidea</taxon>
        <taxon>Culicidae</taxon>
        <taxon>Anophelinae</taxon>
        <taxon>Anopheles</taxon>
    </lineage>
</organism>
<evidence type="ECO:0000313" key="3">
    <source>
        <dbReference type="Proteomes" id="UP000075886"/>
    </source>
</evidence>
<sequence>MSGADACSATRSGAALPHDSIGTSINLKPESKRFNSQSRQDPIQSNSLRLTWALEGVRLSPFIRLWYSIADVTANPTASCVEAVCRPCMQPEMTEFRWLIMSRRPARDFSPLRSIFLKHSSKNTSNTYSIAPDERCGSCST</sequence>
<proteinExistence type="predicted"/>
<reference evidence="2" key="2">
    <citation type="submission" date="2020-05" db="UniProtKB">
        <authorList>
            <consortium name="EnsemblMetazoa"/>
        </authorList>
    </citation>
    <scope>IDENTIFICATION</scope>
    <source>
        <strain evidence="2">FAR1</strain>
    </source>
</reference>
<evidence type="ECO:0000256" key="1">
    <source>
        <dbReference type="SAM" id="MobiDB-lite"/>
    </source>
</evidence>
<reference evidence="3" key="1">
    <citation type="submission" date="2014-01" db="EMBL/GenBank/DDBJ databases">
        <title>The Genome Sequence of Anopheles farauti FAR1 (V2).</title>
        <authorList>
            <consortium name="The Broad Institute Genomics Platform"/>
            <person name="Neafsey D.E."/>
            <person name="Besansky N."/>
            <person name="Howell P."/>
            <person name="Walton C."/>
            <person name="Young S.K."/>
            <person name="Zeng Q."/>
            <person name="Gargeya S."/>
            <person name="Fitzgerald M."/>
            <person name="Haas B."/>
            <person name="Abouelleil A."/>
            <person name="Allen A.W."/>
            <person name="Alvarado L."/>
            <person name="Arachchi H.M."/>
            <person name="Berlin A.M."/>
            <person name="Chapman S.B."/>
            <person name="Gainer-Dewar J."/>
            <person name="Goldberg J."/>
            <person name="Griggs A."/>
            <person name="Gujja S."/>
            <person name="Hansen M."/>
            <person name="Howarth C."/>
            <person name="Imamovic A."/>
            <person name="Ireland A."/>
            <person name="Larimer J."/>
            <person name="McCowan C."/>
            <person name="Murphy C."/>
            <person name="Pearson M."/>
            <person name="Poon T.W."/>
            <person name="Priest M."/>
            <person name="Roberts A."/>
            <person name="Saif S."/>
            <person name="Shea T."/>
            <person name="Sisk P."/>
            <person name="Sykes S."/>
            <person name="Wortman J."/>
            <person name="Nusbaum C."/>
            <person name="Birren B."/>
        </authorList>
    </citation>
    <scope>NUCLEOTIDE SEQUENCE [LARGE SCALE GENOMIC DNA]</scope>
    <source>
        <strain evidence="3">FAR1</strain>
    </source>
</reference>
<name>A0A182Q1B3_9DIPT</name>
<feature type="region of interest" description="Disordered" evidence="1">
    <location>
        <begin position="1"/>
        <end position="23"/>
    </location>
</feature>
<dbReference type="EMBL" id="AXCN02002018">
    <property type="status" value="NOT_ANNOTATED_CDS"/>
    <property type="molecule type" value="Genomic_DNA"/>
</dbReference>
<accession>A0A182Q1B3</accession>
<evidence type="ECO:0000313" key="2">
    <source>
        <dbReference type="EnsemblMetazoa" id="AFAF001112-PA"/>
    </source>
</evidence>
<dbReference type="EnsemblMetazoa" id="AFAF001112-RA">
    <property type="protein sequence ID" value="AFAF001112-PA"/>
    <property type="gene ID" value="AFAF001112"/>
</dbReference>
<dbReference type="Proteomes" id="UP000075886">
    <property type="component" value="Unassembled WGS sequence"/>
</dbReference>
<dbReference type="AlphaFoldDB" id="A0A182Q1B3"/>
<dbReference type="VEuPathDB" id="VectorBase:AFAF001112"/>
<keyword evidence="3" id="KW-1185">Reference proteome</keyword>
<protein>
    <submittedName>
        <fullName evidence="2">Uncharacterized protein</fullName>
    </submittedName>
</protein>